<keyword evidence="2" id="KW-1015">Disulfide bond</keyword>
<organism evidence="6 7">
    <name type="scientific">Amycolatopsis cihanbeyliensis</name>
    <dbReference type="NCBI Taxonomy" id="1128664"/>
    <lineage>
        <taxon>Bacteria</taxon>
        <taxon>Bacillati</taxon>
        <taxon>Actinomycetota</taxon>
        <taxon>Actinomycetes</taxon>
        <taxon>Pseudonocardiales</taxon>
        <taxon>Pseudonocardiaceae</taxon>
        <taxon>Amycolatopsis</taxon>
    </lineage>
</organism>
<evidence type="ECO:0000313" key="7">
    <source>
        <dbReference type="Proteomes" id="UP000320876"/>
    </source>
</evidence>
<feature type="domain" description="LamG-like jellyroll fold" evidence="5">
    <location>
        <begin position="991"/>
        <end position="1132"/>
    </location>
</feature>
<feature type="region of interest" description="Disordered" evidence="3">
    <location>
        <begin position="1154"/>
        <end position="1182"/>
    </location>
</feature>
<dbReference type="SMART" id="SM00560">
    <property type="entry name" value="LamGL"/>
    <property type="match status" value="4"/>
</dbReference>
<feature type="compositionally biased region" description="Polar residues" evidence="3">
    <location>
        <begin position="1168"/>
        <end position="1179"/>
    </location>
</feature>
<dbReference type="PANTHER" id="PTHR42535">
    <property type="entry name" value="OOKINETE PROTEIN, PUTATIVE-RELATED"/>
    <property type="match status" value="1"/>
</dbReference>
<keyword evidence="6" id="KW-0430">Lectin</keyword>
<accession>A0A542DP23</accession>
<dbReference type="GO" id="GO:0030246">
    <property type="term" value="F:carbohydrate binding"/>
    <property type="evidence" value="ECO:0007669"/>
    <property type="project" value="UniProtKB-KW"/>
</dbReference>
<feature type="domain" description="LamG-like jellyroll fold" evidence="5">
    <location>
        <begin position="1417"/>
        <end position="1561"/>
    </location>
</feature>
<evidence type="ECO:0000259" key="5">
    <source>
        <dbReference type="SMART" id="SM00560"/>
    </source>
</evidence>
<feature type="region of interest" description="Disordered" evidence="3">
    <location>
        <begin position="242"/>
        <end position="261"/>
    </location>
</feature>
<feature type="domain" description="LamG-like jellyroll fold" evidence="5">
    <location>
        <begin position="1206"/>
        <end position="1345"/>
    </location>
</feature>
<comment type="caution">
    <text evidence="6">The sequence shown here is derived from an EMBL/GenBank/DDBJ whole genome shotgun (WGS) entry which is preliminary data.</text>
</comment>
<dbReference type="Proteomes" id="UP000320876">
    <property type="component" value="Unassembled WGS sequence"/>
</dbReference>
<feature type="chain" id="PRO_5039143514" evidence="4">
    <location>
        <begin position="31"/>
        <end position="1690"/>
    </location>
</feature>
<keyword evidence="7" id="KW-1185">Reference proteome</keyword>
<dbReference type="InterPro" id="IPR013320">
    <property type="entry name" value="ConA-like_dom_sf"/>
</dbReference>
<proteinExistence type="predicted"/>
<evidence type="ECO:0000256" key="4">
    <source>
        <dbReference type="SAM" id="SignalP"/>
    </source>
</evidence>
<gene>
    <name evidence="6" type="ORF">FB471_4648</name>
</gene>
<feature type="signal peptide" evidence="4">
    <location>
        <begin position="1"/>
        <end position="30"/>
    </location>
</feature>
<name>A0A542DP23_AMYCI</name>
<evidence type="ECO:0000256" key="1">
    <source>
        <dbReference type="ARBA" id="ARBA00022729"/>
    </source>
</evidence>
<evidence type="ECO:0000313" key="6">
    <source>
        <dbReference type="EMBL" id="TQJ04839.1"/>
    </source>
</evidence>
<dbReference type="PANTHER" id="PTHR42535:SF2">
    <property type="entry name" value="CHROMOSOME UNDETERMINED SCAFFOLD_146, WHOLE GENOME SHOTGUN SEQUENCE"/>
    <property type="match status" value="1"/>
</dbReference>
<evidence type="ECO:0000256" key="3">
    <source>
        <dbReference type="SAM" id="MobiDB-lite"/>
    </source>
</evidence>
<dbReference type="InterPro" id="IPR006558">
    <property type="entry name" value="LamG-like"/>
</dbReference>
<feature type="domain" description="LamG-like jellyroll fold" evidence="5">
    <location>
        <begin position="767"/>
        <end position="911"/>
    </location>
</feature>
<sequence length="1690" mass="181491">MLRRAGARGWMLRSLAVLALSAVWITPMHAVPAAAAPPAAEPVTRAADEATALTAAREQGARVEVTSLTSETAKVFANPEGNLTLEQSVMPERVRKDGEWVDVDTTLERRADGTIAAKASPVGTSFSAGGDAALARIVNDGKELALNWPEKLPEPVLSGDSATYPEVMPGVDLRVRASLRGFAHELVVKTPEAAANPELEEIDFNLRTEGVRVSADEAGNIKAVDEAGTTVFHAPAPRMWDSSGKAAVASPRSAAEPRPKDAAVGVRVDADGVSLLPDKELLTDRTAKFPLVIDPDFSAVAPEKSAWTLVRRSHPNNSHWNLSPRDDDERYKGVARVGHAPGWPSEYLDRSVFRFPTGVLRGSRIQRAEFQIYQVWKHSHTCDPNQVPPMYLHLTSPIGTGTTWNNQPEWYRHLSSARSTAKAGQSCGPTWIGMDAKSAVQQGADAGWGDIHLGIKASYGDEGNNNDAAWKRFHVKQENGVRFFPKLSVTFNRKPNAPHWVGTNPTLPDPCRWCEGKRYYGGDQITLQGRLSDPDGGQLRANWTATMQPSGQTVHREQWLASGSTYGTSLDVSDKHGQTVNWSVHGHDGALGGPSADGPSFTVDRQAPDAQPGVAGRLYQEDNAWHGGVGVRDRFTFTSNGVGDVDHYLYGFTDPPTTRVDADALGGDAKVWIEPPRDGPVDLYVQSVDRAGLRSPMRVYHFYVRAGNGPASHWSLDGDATDDAFLGDRDGTVNGGATWGPGAVGAGIQLDGIDDDITAPNTLRTNASFSASAWMRADDPGNRIRTAVSQDGEYTSGFVLQTMEDGRWRFMLPGGDVPPDAAAKVLGDHPMSTKPIQPGKWTHVTGVYDAEEKAASLYVNGVLVDSVPYYVDWSSVGPVRIGRGIWQGRMVDPWSGAIDEVALYDRALSATDVQALVSQDNVQIGHWKFDENKDGGAVGSTTARNAVAGGDAGILTNGATFVPEGAVSGSVQLDGVDDHVLTNGPAVRTDRSFTVAGWVKPDRLAPENGSLTMVSQDGTVNSGFMLQQRAGGWMFLVMDPTQEDGVVGTAWSGEGTASIGQWTHVAGVFDATTNEVAVYVNGELADTGTLDGSWNATGPLVIGRGMWRGNKVDYWPGALDEIRVYSRTLDEAEVKGIVKQDDVVAASWKLDGNARNSADADKHGTLHNYPSWTEGQTDNPDAGDLAAELDGESEYVSAPSAVDTSQSFSVSAWVKLDQASTGWETVVSQNGQHTAALNLAHNAGTFAVAMHGPDTVYPSAITRVHSEQRAQAGVWTHLAAVYDQPAGELRLYVNGVLAGSGKFTEAWKAEGELNIGRARWRDQWINHLPGAIDDVKLYSRALFADEVRLQAGRDLSLIHNHKLDESSGDQAADAIGGRTGTLHNGAEFTEGRTGNAVSLDGVDDHVSTTGVDLRTDTSFTVSTWVYLDERGGQPTAVSLDGDRTSKFRLGHVQDAETRLGLWAFEMPESDSDGAQVTDAALSIRESELNTWVHLVGIYDAPANKIWLYVNSNRIDDGTVQNTWNAEGSLQIGRGKADGAADGFWPGKVDDVRLYTGGLSGDRISSLYQSYPDESDPMVPTFAEGSLLRAPDAPNHSDAVTIRLVAGGARIGIATEEELQGTGHGHHEVMELPWAALKLLPTQIATGTLVQAPNSEQVWRIEGEGRVATSGTGDVQLIPLRVLNSYPEISD</sequence>
<dbReference type="OrthoDB" id="324838at2"/>
<reference evidence="6 7" key="1">
    <citation type="submission" date="2019-06" db="EMBL/GenBank/DDBJ databases">
        <title>Sequencing the genomes of 1000 actinobacteria strains.</title>
        <authorList>
            <person name="Klenk H.-P."/>
        </authorList>
    </citation>
    <scope>NUCLEOTIDE SEQUENCE [LARGE SCALE GENOMIC DNA]</scope>
    <source>
        <strain evidence="6 7">DSM 45679</strain>
    </source>
</reference>
<dbReference type="NCBIfam" id="NF033679">
    <property type="entry name" value="DNRLRE_dom"/>
    <property type="match status" value="1"/>
</dbReference>
<dbReference type="SUPFAM" id="SSF49899">
    <property type="entry name" value="Concanavalin A-like lectins/glucanases"/>
    <property type="match status" value="4"/>
</dbReference>
<dbReference type="Pfam" id="PF13385">
    <property type="entry name" value="Laminin_G_3"/>
    <property type="match status" value="4"/>
</dbReference>
<protein>
    <submittedName>
        <fullName evidence="6">Concanavalin A-like lectin/glucanase superfamily protein</fullName>
    </submittedName>
</protein>
<dbReference type="Gene3D" id="2.60.120.200">
    <property type="match status" value="4"/>
</dbReference>
<keyword evidence="1 4" id="KW-0732">Signal</keyword>
<evidence type="ECO:0000256" key="2">
    <source>
        <dbReference type="ARBA" id="ARBA00023157"/>
    </source>
</evidence>
<dbReference type="EMBL" id="VFML01000001">
    <property type="protein sequence ID" value="TQJ04839.1"/>
    <property type="molecule type" value="Genomic_DNA"/>
</dbReference>